<dbReference type="SUPFAM" id="SSF52172">
    <property type="entry name" value="CheY-like"/>
    <property type="match status" value="1"/>
</dbReference>
<proteinExistence type="predicted"/>
<keyword evidence="1" id="KW-0378">Hydrolase</keyword>
<dbReference type="RefSeq" id="WP_071927833.1">
    <property type="nucleotide sequence ID" value="NZ_CP018082.1"/>
</dbReference>
<evidence type="ECO:0000313" key="4">
    <source>
        <dbReference type="EMBL" id="APE34653.1"/>
    </source>
</evidence>
<name>A0A1J0VRJ7_9NOCA</name>
<dbReference type="InterPro" id="IPR052016">
    <property type="entry name" value="Bact_Sigma-Reg"/>
</dbReference>
<dbReference type="Gene3D" id="3.60.40.10">
    <property type="entry name" value="PPM-type phosphatase domain"/>
    <property type="match status" value="1"/>
</dbReference>
<dbReference type="CDD" id="cd00156">
    <property type="entry name" value="REC"/>
    <property type="match status" value="1"/>
</dbReference>
<dbReference type="InterPro" id="IPR001789">
    <property type="entry name" value="Sig_transdc_resp-reg_receiver"/>
</dbReference>
<dbReference type="AlphaFoldDB" id="A0A1J0VRJ7"/>
<dbReference type="InterPro" id="IPR011006">
    <property type="entry name" value="CheY-like_superfamily"/>
</dbReference>
<keyword evidence="2" id="KW-0597">Phosphoprotein</keyword>
<reference evidence="4" key="1">
    <citation type="submission" date="2016-11" db="EMBL/GenBank/DDBJ databases">
        <authorList>
            <person name="Jaros S."/>
            <person name="Januszkiewicz K."/>
            <person name="Wedrychowicz H."/>
        </authorList>
    </citation>
    <scope>NUCLEOTIDE SEQUENCE [LARGE SCALE GENOMIC DNA]</scope>
    <source>
        <strain evidence="4">Y48</strain>
    </source>
</reference>
<keyword evidence="5" id="KW-1185">Reference proteome</keyword>
<dbReference type="GO" id="GO:0000160">
    <property type="term" value="P:phosphorelay signal transduction system"/>
    <property type="evidence" value="ECO:0007669"/>
    <property type="project" value="InterPro"/>
</dbReference>
<feature type="modified residue" description="4-aspartylphosphate" evidence="2">
    <location>
        <position position="35"/>
    </location>
</feature>
<protein>
    <recommendedName>
        <fullName evidence="3">Response regulatory domain-containing protein</fullName>
    </recommendedName>
</protein>
<dbReference type="Gene3D" id="3.40.50.2300">
    <property type="match status" value="1"/>
</dbReference>
<gene>
    <name evidence="4" type="ORF">BOX37_12580</name>
</gene>
<accession>A0A1J0VRJ7</accession>
<evidence type="ECO:0000256" key="2">
    <source>
        <dbReference type="PROSITE-ProRule" id="PRU00169"/>
    </source>
</evidence>
<dbReference type="KEGG" id="nsl:BOX37_12580"/>
<organism evidence="4 5">
    <name type="scientific">Nocardia mangyaensis</name>
    <dbReference type="NCBI Taxonomy" id="2213200"/>
    <lineage>
        <taxon>Bacteria</taxon>
        <taxon>Bacillati</taxon>
        <taxon>Actinomycetota</taxon>
        <taxon>Actinomycetes</taxon>
        <taxon>Mycobacteriales</taxon>
        <taxon>Nocardiaceae</taxon>
        <taxon>Nocardia</taxon>
    </lineage>
</organism>
<evidence type="ECO:0000259" key="3">
    <source>
        <dbReference type="PROSITE" id="PS50110"/>
    </source>
</evidence>
<sequence>MGVDLTPSPRLGWVRTLAEAGLLLRTDVPDCVLCDLHLTDANGLEALARIREDNDRVAIVVMTVFDREHIGLAALASGAQDYLVKGWVESLLGGDFYDVMQDPNGLVHAIIGDVSGHGPDAAATGVALRVNCRAMFSASGSVCRRSRWVRR</sequence>
<dbReference type="Proteomes" id="UP000183810">
    <property type="component" value="Chromosome"/>
</dbReference>
<evidence type="ECO:0000256" key="1">
    <source>
        <dbReference type="ARBA" id="ARBA00022801"/>
    </source>
</evidence>
<dbReference type="GO" id="GO:0016791">
    <property type="term" value="F:phosphatase activity"/>
    <property type="evidence" value="ECO:0007669"/>
    <property type="project" value="TreeGrafter"/>
</dbReference>
<dbReference type="PANTHER" id="PTHR43156">
    <property type="entry name" value="STAGE II SPORULATION PROTEIN E-RELATED"/>
    <property type="match status" value="1"/>
</dbReference>
<dbReference type="PANTHER" id="PTHR43156:SF2">
    <property type="entry name" value="STAGE II SPORULATION PROTEIN E"/>
    <property type="match status" value="1"/>
</dbReference>
<feature type="domain" description="Response regulatory" evidence="3">
    <location>
        <begin position="1"/>
        <end position="100"/>
    </location>
</feature>
<dbReference type="PROSITE" id="PS50110">
    <property type="entry name" value="RESPONSE_REGULATORY"/>
    <property type="match status" value="1"/>
</dbReference>
<dbReference type="Pfam" id="PF00072">
    <property type="entry name" value="Response_reg"/>
    <property type="match status" value="1"/>
</dbReference>
<dbReference type="EMBL" id="CP018082">
    <property type="protein sequence ID" value="APE34653.1"/>
    <property type="molecule type" value="Genomic_DNA"/>
</dbReference>
<evidence type="ECO:0000313" key="5">
    <source>
        <dbReference type="Proteomes" id="UP000183810"/>
    </source>
</evidence>
<dbReference type="InterPro" id="IPR036457">
    <property type="entry name" value="PPM-type-like_dom_sf"/>
</dbReference>